<dbReference type="InterPro" id="IPR000836">
    <property type="entry name" value="PRTase_dom"/>
</dbReference>
<name>A0A840B3V8_9SPHN</name>
<sequence>MTMFNRDYPFEDRRDAGRKLARQLLHLAPQHPVILALPRGGVPVAFEVAKALDAPLDLLFVRKIGAPGYAEFGIGAVVDGASPQLVLNEDIVRQLGPSPDYIRAEMRRQLAEIDRRRKAYCGDHAPISINGRMVIVVDDGIATGGTMRAALRGANKNEPSWLILAVPVAPPEVARDLGHECDQVICLETYKPFGAVGEFYHDFTQTSDAEVVSLLNEARGFGLRVADSARPMK</sequence>
<dbReference type="SUPFAM" id="SSF53271">
    <property type="entry name" value="PRTase-like"/>
    <property type="match status" value="1"/>
</dbReference>
<dbReference type="GO" id="GO:0016740">
    <property type="term" value="F:transferase activity"/>
    <property type="evidence" value="ECO:0007669"/>
    <property type="project" value="UniProtKB-KW"/>
</dbReference>
<evidence type="ECO:0000259" key="1">
    <source>
        <dbReference type="Pfam" id="PF00156"/>
    </source>
</evidence>
<evidence type="ECO:0000313" key="2">
    <source>
        <dbReference type="EMBL" id="MBB3943234.1"/>
    </source>
</evidence>
<dbReference type="Gene3D" id="3.40.50.2020">
    <property type="match status" value="1"/>
</dbReference>
<dbReference type="Gene3D" id="3.30.1310.20">
    <property type="entry name" value="PRTase-like"/>
    <property type="match status" value="1"/>
</dbReference>
<gene>
    <name evidence="2" type="ORF">GGR91_001456</name>
</gene>
<keyword evidence="3" id="KW-1185">Reference proteome</keyword>
<dbReference type="InterPro" id="IPR029057">
    <property type="entry name" value="PRTase-like"/>
</dbReference>
<feature type="domain" description="Phosphoribosyltransferase" evidence="1">
    <location>
        <begin position="16"/>
        <end position="202"/>
    </location>
</feature>
<protein>
    <submittedName>
        <fullName evidence="2">Putative phosphoribosyl transferase</fullName>
    </submittedName>
</protein>
<keyword evidence="2" id="KW-0808">Transferase</keyword>
<dbReference type="CDD" id="cd06223">
    <property type="entry name" value="PRTases_typeI"/>
    <property type="match status" value="1"/>
</dbReference>
<proteinExistence type="predicted"/>
<organism evidence="2 3">
    <name type="scientific">Sphingorhabdus rigui</name>
    <dbReference type="NCBI Taxonomy" id="1282858"/>
    <lineage>
        <taxon>Bacteria</taxon>
        <taxon>Pseudomonadati</taxon>
        <taxon>Pseudomonadota</taxon>
        <taxon>Alphaproteobacteria</taxon>
        <taxon>Sphingomonadales</taxon>
        <taxon>Sphingomonadaceae</taxon>
        <taxon>Sphingorhabdus</taxon>
    </lineage>
</organism>
<dbReference type="EMBL" id="JACIEA010000001">
    <property type="protein sequence ID" value="MBB3943234.1"/>
    <property type="molecule type" value="Genomic_DNA"/>
</dbReference>
<reference evidence="2 3" key="1">
    <citation type="submission" date="2020-08" db="EMBL/GenBank/DDBJ databases">
        <title>Genomic Encyclopedia of Type Strains, Phase IV (KMG-IV): sequencing the most valuable type-strain genomes for metagenomic binning, comparative biology and taxonomic classification.</title>
        <authorList>
            <person name="Goeker M."/>
        </authorList>
    </citation>
    <scope>NUCLEOTIDE SEQUENCE [LARGE SCALE GENOMIC DNA]</scope>
    <source>
        <strain evidence="2 3">DSM 29050</strain>
    </source>
</reference>
<comment type="caution">
    <text evidence="2">The sequence shown here is derived from an EMBL/GenBank/DDBJ whole genome shotgun (WGS) entry which is preliminary data.</text>
</comment>
<dbReference type="Proteomes" id="UP000581447">
    <property type="component" value="Unassembled WGS sequence"/>
</dbReference>
<dbReference type="AlphaFoldDB" id="A0A840B3V8"/>
<evidence type="ECO:0000313" key="3">
    <source>
        <dbReference type="Proteomes" id="UP000581447"/>
    </source>
</evidence>
<dbReference type="Pfam" id="PF00156">
    <property type="entry name" value="Pribosyltran"/>
    <property type="match status" value="1"/>
</dbReference>
<accession>A0A840B3V8</accession>